<comment type="similarity">
    <text evidence="2">Belongs to the MAD1 family.</text>
</comment>
<gene>
    <name evidence="9" type="ORF">PPYR_00818</name>
</gene>
<evidence type="ECO:0000256" key="6">
    <source>
        <dbReference type="ARBA" id="ARBA00023306"/>
    </source>
</evidence>
<dbReference type="GO" id="GO:0072686">
    <property type="term" value="C:mitotic spindle"/>
    <property type="evidence" value="ECO:0007669"/>
    <property type="project" value="TreeGrafter"/>
</dbReference>
<dbReference type="SUPFAM" id="SSF75704">
    <property type="entry name" value="Mitotic arrest deficient-like 1, Mad1"/>
    <property type="match status" value="1"/>
</dbReference>
<keyword evidence="3" id="KW-0132">Cell division</keyword>
<organism evidence="8">
    <name type="scientific">Photinus pyralis</name>
    <name type="common">Common eastern firefly</name>
    <name type="synonym">Lampyris pyralis</name>
    <dbReference type="NCBI Taxonomy" id="7054"/>
    <lineage>
        <taxon>Eukaryota</taxon>
        <taxon>Metazoa</taxon>
        <taxon>Ecdysozoa</taxon>
        <taxon>Arthropoda</taxon>
        <taxon>Hexapoda</taxon>
        <taxon>Insecta</taxon>
        <taxon>Pterygota</taxon>
        <taxon>Neoptera</taxon>
        <taxon>Endopterygota</taxon>
        <taxon>Coleoptera</taxon>
        <taxon>Polyphaga</taxon>
        <taxon>Elateriformia</taxon>
        <taxon>Elateroidea</taxon>
        <taxon>Lampyridae</taxon>
        <taxon>Lampyrinae</taxon>
        <taxon>Photinus</taxon>
    </lineage>
</organism>
<accession>A0A1Y1LAS3</accession>
<dbReference type="Gene3D" id="1.20.5.170">
    <property type="match status" value="1"/>
</dbReference>
<proteinExistence type="inferred from homology"/>
<dbReference type="PANTHER" id="PTHR23168">
    <property type="entry name" value="MITOTIC SPINDLE ASSEMBLY CHECKPOINT PROTEIN MAD1 MITOTIC ARREST DEFICIENT-LIKE PROTEIN 1"/>
    <property type="match status" value="1"/>
</dbReference>
<evidence type="ECO:0000256" key="3">
    <source>
        <dbReference type="ARBA" id="ARBA00022618"/>
    </source>
</evidence>
<feature type="coiled-coil region" evidence="7">
    <location>
        <begin position="268"/>
        <end position="319"/>
    </location>
</feature>
<reference evidence="9 10" key="2">
    <citation type="journal article" date="2018" name="Elife">
        <title>Firefly genomes illuminate parallel origins of bioluminescence in beetles.</title>
        <authorList>
            <person name="Fallon T.R."/>
            <person name="Lower S.E."/>
            <person name="Chang C.H."/>
            <person name="Bessho-Uehara M."/>
            <person name="Martin G.J."/>
            <person name="Bewick A.J."/>
            <person name="Behringer M."/>
            <person name="Debat H.J."/>
            <person name="Wong I."/>
            <person name="Day J.C."/>
            <person name="Suvorov A."/>
            <person name="Silva C.J."/>
            <person name="Stanger-Hall K.F."/>
            <person name="Hall D.W."/>
            <person name="Schmitz R.J."/>
            <person name="Nelson D.R."/>
            <person name="Lewis S.M."/>
            <person name="Shigenobu S."/>
            <person name="Bybee S.M."/>
            <person name="Larracuente A.M."/>
            <person name="Oba Y."/>
            <person name="Weng J.K."/>
        </authorList>
    </citation>
    <scope>NUCLEOTIDE SEQUENCE [LARGE SCALE GENOMIC DNA]</scope>
    <source>
        <strain evidence="9">1611_PpyrPB1</strain>
        <tissue evidence="9">Whole body</tissue>
    </source>
</reference>
<evidence type="ECO:0000313" key="10">
    <source>
        <dbReference type="Proteomes" id="UP000327044"/>
    </source>
</evidence>
<protein>
    <recommendedName>
        <fullName evidence="11">Mitotic spindle assembly checkpoint protein MAD1</fullName>
    </recommendedName>
</protein>
<dbReference type="EMBL" id="GEZM01062190">
    <property type="protein sequence ID" value="JAV69961.1"/>
    <property type="molecule type" value="Transcribed_RNA"/>
</dbReference>
<dbReference type="GO" id="GO:0005635">
    <property type="term" value="C:nuclear envelope"/>
    <property type="evidence" value="ECO:0007669"/>
    <property type="project" value="TreeGrafter"/>
</dbReference>
<dbReference type="OrthoDB" id="331602at2759"/>
<dbReference type="InterPro" id="IPR008672">
    <property type="entry name" value="Mad1"/>
</dbReference>
<reference evidence="9" key="3">
    <citation type="submission" date="2019-08" db="EMBL/GenBank/DDBJ databases">
        <authorList>
            <consortium name="Photinus pyralis genome working group"/>
            <person name="Fallon T.R."/>
            <person name="Sander Lower S.E."/>
            <person name="Weng J.-K."/>
        </authorList>
    </citation>
    <scope>NUCLEOTIDE SEQUENCE</scope>
    <source>
        <strain evidence="9">1611_PpyrPB1</strain>
        <tissue evidence="9">Whole body</tissue>
    </source>
</reference>
<evidence type="ECO:0008006" key="11">
    <source>
        <dbReference type="Google" id="ProtNLM"/>
    </source>
</evidence>
<dbReference type="GO" id="GO:0007094">
    <property type="term" value="P:mitotic spindle assembly checkpoint signaling"/>
    <property type="evidence" value="ECO:0007669"/>
    <property type="project" value="InterPro"/>
</dbReference>
<name>A0A1Y1LAS3_PHOPY</name>
<evidence type="ECO:0000256" key="5">
    <source>
        <dbReference type="ARBA" id="ARBA00023242"/>
    </source>
</evidence>
<dbReference type="GO" id="GO:0051315">
    <property type="term" value="P:attachment of mitotic spindle microtubules to kinetochore"/>
    <property type="evidence" value="ECO:0007669"/>
    <property type="project" value="TreeGrafter"/>
</dbReference>
<dbReference type="EMBL" id="VVIM01000001">
    <property type="protein sequence ID" value="KAB0803848.1"/>
    <property type="molecule type" value="Genomic_DNA"/>
</dbReference>
<sequence>MTTATEGTKSIDDTLIAMITTLKPIIKSDMKSLDCETPLKRPLSTGIFDYVTPAKKMKQDTVDQYIGSPRETRRLRADLIESRNSILSLENRIKHMHTVRQETQIMFDAELRSLQHQHEYDRKSITDLEEQLQSVRKRESVVKTELTELKAKYDNLKIDTDKRIEELEKQLADFKADNIIEMDAKNEIITNLRSRNLELETFLKTVEEDSEGHKKLSSELEKRLMEKSEVERNLELKDQAWQRARLELKDLEYIRENYLEYQQQIKTHQHKLLAYDELEKENQHLKDETKRLKDAVHNKLILEEEVYDLKNRLSNYKEQEKKLSALQVAQVQSELYLNEWRSVARGICETTGSDATLPHLLRSVVEHLQQQELTLTEMKVQLESQLNVTTHDAKVARSELEKCQNLISDLQASDQHKQNLIRRMQKKLLLVSRERDSYRLQLDSYERDLTMTVSSANAAQGGVQQSQRDRIENLERIVDGYRDMVSKLESDLQKSEPTINRGETIPIRVEQMSRLQDEIDHLKMDNDHLREQRDNLEIQLEKLSDPGNDVNSGRIVHLTRNPLAEQIQQHENELESLKETNERLKRKIINLKEGLEASKLDLTMNPKEINALKEQLKSSESQVQRLKDYFKSSMQEFRNVVYMLLGYKIDKNSNSQYKLTSMYAEQQEDQICFQLNAEGALNLLENEFSMTLEDMVDLHLRHQKSIPVFLSAITMDLFNNRTMATKTFEIDDD</sequence>
<evidence type="ECO:0000313" key="8">
    <source>
        <dbReference type="EMBL" id="JAV69961.1"/>
    </source>
</evidence>
<dbReference type="FunFam" id="3.30.457.60:FF:000002">
    <property type="entry name" value="Mitotic spindle assembly checkpoint protein MAD1"/>
    <property type="match status" value="1"/>
</dbReference>
<dbReference type="PANTHER" id="PTHR23168:SF0">
    <property type="entry name" value="MITOTIC SPINDLE ASSEMBLY CHECKPOINT PROTEIN MAD1"/>
    <property type="match status" value="1"/>
</dbReference>
<feature type="coiled-coil region" evidence="7">
    <location>
        <begin position="471"/>
        <end position="629"/>
    </location>
</feature>
<dbReference type="InParanoid" id="A0A1Y1LAS3"/>
<feature type="coiled-coil region" evidence="7">
    <location>
        <begin position="125"/>
        <end position="177"/>
    </location>
</feature>
<keyword evidence="6" id="KW-0131">Cell cycle</keyword>
<dbReference type="Gene3D" id="3.30.457.60">
    <property type="match status" value="1"/>
</dbReference>
<keyword evidence="4" id="KW-0498">Mitosis</keyword>
<reference evidence="8" key="1">
    <citation type="journal article" date="2016" name="Sci. Rep.">
        <title>Molecular characterization of firefly nuptial gifts: a multi-omics approach sheds light on postcopulatory sexual selection.</title>
        <authorList>
            <person name="Al-Wathiqui N."/>
            <person name="Fallon T.R."/>
            <person name="South A."/>
            <person name="Weng J.K."/>
            <person name="Lewis S.M."/>
        </authorList>
    </citation>
    <scope>NUCLEOTIDE SEQUENCE</scope>
</reference>
<dbReference type="Pfam" id="PF05557">
    <property type="entry name" value="MAD"/>
    <property type="match status" value="1"/>
</dbReference>
<dbReference type="Gene3D" id="6.10.250.90">
    <property type="match status" value="1"/>
</dbReference>
<evidence type="ECO:0000256" key="2">
    <source>
        <dbReference type="ARBA" id="ARBA00008029"/>
    </source>
</evidence>
<dbReference type="AlphaFoldDB" id="A0A1Y1LAS3"/>
<evidence type="ECO:0000256" key="1">
    <source>
        <dbReference type="ARBA" id="ARBA00004123"/>
    </source>
</evidence>
<dbReference type="GO" id="GO:0051301">
    <property type="term" value="P:cell division"/>
    <property type="evidence" value="ECO:0007669"/>
    <property type="project" value="UniProtKB-KW"/>
</dbReference>
<dbReference type="GO" id="GO:0000776">
    <property type="term" value="C:kinetochore"/>
    <property type="evidence" value="ECO:0007669"/>
    <property type="project" value="TreeGrafter"/>
</dbReference>
<dbReference type="Proteomes" id="UP000327044">
    <property type="component" value="Unassembled WGS sequence"/>
</dbReference>
<evidence type="ECO:0000313" key="9">
    <source>
        <dbReference type="EMBL" id="KAB0803848.1"/>
    </source>
</evidence>
<keyword evidence="7" id="KW-0175">Coiled coil</keyword>
<dbReference type="FunCoup" id="A0A1Y1LAS3">
    <property type="interactions" value="1440"/>
</dbReference>
<keyword evidence="5" id="KW-0539">Nucleus</keyword>
<evidence type="ECO:0000256" key="4">
    <source>
        <dbReference type="ARBA" id="ARBA00022776"/>
    </source>
</evidence>
<evidence type="ECO:0000256" key="7">
    <source>
        <dbReference type="SAM" id="Coils"/>
    </source>
</evidence>
<comment type="subcellular location">
    <subcellularLocation>
        <location evidence="1">Nucleus</location>
    </subcellularLocation>
</comment>
<keyword evidence="10" id="KW-1185">Reference proteome</keyword>